<evidence type="ECO:0000259" key="6">
    <source>
        <dbReference type="Pfam" id="PF07980"/>
    </source>
</evidence>
<dbReference type="Gene3D" id="1.25.40.390">
    <property type="match status" value="2"/>
</dbReference>
<dbReference type="InterPro" id="IPR012944">
    <property type="entry name" value="SusD_RagB_dom"/>
</dbReference>
<name>A0A3S1AV41_9BACT</name>
<comment type="caution">
    <text evidence="7">The sequence shown here is derived from an EMBL/GenBank/DDBJ whole genome shotgun (WGS) entry which is preliminary data.</text>
</comment>
<dbReference type="AlphaFoldDB" id="A0A3S1AV41"/>
<evidence type="ECO:0000256" key="1">
    <source>
        <dbReference type="ARBA" id="ARBA00004442"/>
    </source>
</evidence>
<reference evidence="7" key="1">
    <citation type="submission" date="2020-05" db="EMBL/GenBank/DDBJ databases">
        <title>Chitinophaga laudate sp. nov., isolated from a tropical peat swamp.</title>
        <authorList>
            <person name="Goh C.B.S."/>
            <person name="Lee M.S."/>
            <person name="Parimannan S."/>
            <person name="Pasbakhsh P."/>
            <person name="Yule C.M."/>
            <person name="Rajandas H."/>
            <person name="Loke S."/>
            <person name="Croft L."/>
            <person name="Tan J.B.L."/>
        </authorList>
    </citation>
    <scope>NUCLEOTIDE SEQUENCE</scope>
    <source>
        <strain evidence="7">Mgbs1</strain>
    </source>
</reference>
<evidence type="ECO:0000256" key="3">
    <source>
        <dbReference type="ARBA" id="ARBA00022729"/>
    </source>
</evidence>
<comment type="similarity">
    <text evidence="2">Belongs to the SusD family.</text>
</comment>
<dbReference type="OrthoDB" id="1183184at2"/>
<organism evidence="7 8">
    <name type="scientific">Chitinophaga solisilvae</name>
    <dbReference type="NCBI Taxonomy" id="1233460"/>
    <lineage>
        <taxon>Bacteria</taxon>
        <taxon>Pseudomonadati</taxon>
        <taxon>Bacteroidota</taxon>
        <taxon>Chitinophagia</taxon>
        <taxon>Chitinophagales</taxon>
        <taxon>Chitinophagaceae</taxon>
        <taxon>Chitinophaga</taxon>
    </lineage>
</organism>
<dbReference type="SUPFAM" id="SSF48452">
    <property type="entry name" value="TPR-like"/>
    <property type="match status" value="1"/>
</dbReference>
<sequence>MKRTLYILTTLILLSGINACKKSSLDLLNPNEPGMLALQTEEGMKRAGLGVYDKFGTRYWWYALTYHDVMGDSYFASVGNFSFRWTNQVATITLSNGTVLTPPQGGSQVTELRNRNSRAFGTENVFYNEWLAMYLVNNQANLLLQAVEDPALKLSGNVDVKKNVFRAWSYWWKGFAYSRIGSLYAAGIVTDEFAKSNNNYISRQKMIEEANKNFDKAIAALTAIPTSAGSDYDNVMKAVVPTLGVDKGGVITAQQWIRHMTTYKARNLLVNKTVSEMGAADWNALLTLAAGGIQATDRSFVMRSAEQNDLVGQTAWQPYRSLIKWTFISERLVQDFKAGDQRKERNFYVSASPTINSQGRGFQYSTRYEFIPVEDGGDYSSYEPGRAVIAIACSYEENMLMKAEALIKLGQLDEGLKKIDSVRTFQNAELPAVAGTSLTAEQAYEELRRERRVGLLNKNVSFYDARRWGVIKPLSQGGGRKGAVVLGPGGVLDTNATLDYNYLSYWDVPLNEIDFNNPGSGSAPVVGN</sequence>
<accession>A0A3S1AV41</accession>
<keyword evidence="3" id="KW-0732">Signal</keyword>
<evidence type="ECO:0000256" key="4">
    <source>
        <dbReference type="ARBA" id="ARBA00023136"/>
    </source>
</evidence>
<dbReference type="Pfam" id="PF07980">
    <property type="entry name" value="SusD_RagB"/>
    <property type="match status" value="1"/>
</dbReference>
<keyword evidence="8" id="KW-1185">Reference proteome</keyword>
<evidence type="ECO:0000256" key="5">
    <source>
        <dbReference type="ARBA" id="ARBA00023237"/>
    </source>
</evidence>
<feature type="domain" description="RagB/SusD" evidence="6">
    <location>
        <begin position="397"/>
        <end position="477"/>
    </location>
</feature>
<evidence type="ECO:0000313" key="7">
    <source>
        <dbReference type="EMBL" id="NSL86810.1"/>
    </source>
</evidence>
<protein>
    <submittedName>
        <fullName evidence="7">RagB/SusD family nutrient uptake outer membrane protein</fullName>
    </submittedName>
</protein>
<dbReference type="GO" id="GO:0009279">
    <property type="term" value="C:cell outer membrane"/>
    <property type="evidence" value="ECO:0007669"/>
    <property type="project" value="UniProtKB-SubCell"/>
</dbReference>
<comment type="subcellular location">
    <subcellularLocation>
        <location evidence="1">Cell outer membrane</location>
    </subcellularLocation>
</comment>
<dbReference type="Proteomes" id="UP000281028">
    <property type="component" value="Unassembled WGS sequence"/>
</dbReference>
<proteinExistence type="inferred from homology"/>
<keyword evidence="4" id="KW-0472">Membrane</keyword>
<evidence type="ECO:0000313" key="8">
    <source>
        <dbReference type="Proteomes" id="UP000281028"/>
    </source>
</evidence>
<dbReference type="EMBL" id="RIAR02000001">
    <property type="protein sequence ID" value="NSL86810.1"/>
    <property type="molecule type" value="Genomic_DNA"/>
</dbReference>
<keyword evidence="5" id="KW-0998">Cell outer membrane</keyword>
<evidence type="ECO:0000256" key="2">
    <source>
        <dbReference type="ARBA" id="ARBA00006275"/>
    </source>
</evidence>
<gene>
    <name evidence="7" type="ORF">ECE50_008210</name>
</gene>
<dbReference type="InterPro" id="IPR011990">
    <property type="entry name" value="TPR-like_helical_dom_sf"/>
</dbReference>